<gene>
    <name evidence="1" type="ORF">ASZ90_004782</name>
</gene>
<comment type="caution">
    <text evidence="1">The sequence shown here is derived from an EMBL/GenBank/DDBJ whole genome shotgun (WGS) entry which is preliminary data.</text>
</comment>
<organism evidence="1">
    <name type="scientific">hydrocarbon metagenome</name>
    <dbReference type="NCBI Taxonomy" id="938273"/>
    <lineage>
        <taxon>unclassified sequences</taxon>
        <taxon>metagenomes</taxon>
        <taxon>ecological metagenomes</taxon>
    </lineage>
</organism>
<dbReference type="EMBL" id="LNQE01000697">
    <property type="protein sequence ID" value="KUG25390.1"/>
    <property type="molecule type" value="Genomic_DNA"/>
</dbReference>
<dbReference type="AlphaFoldDB" id="A0A0W8FXF4"/>
<dbReference type="Pfam" id="PF18506">
    <property type="entry name" value="RelB-like"/>
    <property type="match status" value="1"/>
</dbReference>
<evidence type="ECO:0000313" key="1">
    <source>
        <dbReference type="EMBL" id="KUG25390.1"/>
    </source>
</evidence>
<proteinExistence type="predicted"/>
<sequence>MLKERKKQKVRYITDKEGNKKEVILSINDYNQLLEDIEDLVIAAAREKDILIDHDKVLEQLRKDGLL</sequence>
<accession>A0A0W8FXF4</accession>
<protein>
    <submittedName>
        <fullName evidence="1">Uncharacterized protein</fullName>
    </submittedName>
</protein>
<name>A0A0W8FXF4_9ZZZZ</name>
<dbReference type="InterPro" id="IPR049537">
    <property type="entry name" value="RelB-like"/>
</dbReference>
<reference evidence="1" key="1">
    <citation type="journal article" date="2015" name="Proc. Natl. Acad. Sci. U.S.A.">
        <title>Networks of energetic and metabolic interactions define dynamics in microbial communities.</title>
        <authorList>
            <person name="Embree M."/>
            <person name="Liu J.K."/>
            <person name="Al-Bassam M.M."/>
            <person name="Zengler K."/>
        </authorList>
    </citation>
    <scope>NUCLEOTIDE SEQUENCE</scope>
</reference>